<keyword evidence="4" id="KW-1185">Reference proteome</keyword>
<dbReference type="RefSeq" id="WP_152757841.1">
    <property type="nucleotide sequence ID" value="NZ_WHLY01000002.1"/>
</dbReference>
<organism evidence="3 4">
    <name type="scientific">Salmonirosea aquatica</name>
    <dbReference type="NCBI Taxonomy" id="2654236"/>
    <lineage>
        <taxon>Bacteria</taxon>
        <taxon>Pseudomonadati</taxon>
        <taxon>Bacteroidota</taxon>
        <taxon>Cytophagia</taxon>
        <taxon>Cytophagales</taxon>
        <taxon>Spirosomataceae</taxon>
        <taxon>Salmonirosea</taxon>
    </lineage>
</organism>
<dbReference type="InterPro" id="IPR052173">
    <property type="entry name" value="Beta-lactam_resp_regulator"/>
</dbReference>
<feature type="domain" description="Peptidase M56" evidence="2">
    <location>
        <begin position="36"/>
        <end position="270"/>
    </location>
</feature>
<feature type="transmembrane region" description="Helical" evidence="1">
    <location>
        <begin position="6"/>
        <end position="23"/>
    </location>
</feature>
<feature type="transmembrane region" description="Helical" evidence="1">
    <location>
        <begin position="105"/>
        <end position="123"/>
    </location>
</feature>
<dbReference type="InterPro" id="IPR008756">
    <property type="entry name" value="Peptidase_M56"/>
</dbReference>
<dbReference type="AlphaFoldDB" id="A0A7C9BP54"/>
<gene>
    <name evidence="3" type="ORF">GBK04_06200</name>
</gene>
<dbReference type="Pfam" id="PF05569">
    <property type="entry name" value="Peptidase_M56"/>
    <property type="match status" value="1"/>
</dbReference>
<reference evidence="3 4" key="1">
    <citation type="submission" date="2019-10" db="EMBL/GenBank/DDBJ databases">
        <title>Draft Genome Sequence of Cytophagaceae sp. SJW1-29.</title>
        <authorList>
            <person name="Choi A."/>
        </authorList>
    </citation>
    <scope>NUCLEOTIDE SEQUENCE [LARGE SCALE GENOMIC DNA]</scope>
    <source>
        <strain evidence="3 4">SJW1-29</strain>
    </source>
</reference>
<comment type="caution">
    <text evidence="3">The sequence shown here is derived from an EMBL/GenBank/DDBJ whole genome shotgun (WGS) entry which is preliminary data.</text>
</comment>
<keyword evidence="1" id="KW-1133">Transmembrane helix</keyword>
<protein>
    <submittedName>
        <fullName evidence="3">Peptidase M56 BlaR1</fullName>
    </submittedName>
</protein>
<proteinExistence type="predicted"/>
<sequence>MLLYYLLKVSLLLAALTLGYRWLIQFETFSGINRALLWLNVLAAWSLPWIPLASWGPVEVQQEFHRTLPEIVNAVPTVAPPIAAISLEPVSTGTQGTPVWELADWLLLIYLVGAGIMLARLLYHLGGLFRMLWRHPVERLENGVSMLRHKGTLSPFSFFHWVVCNPEKHTPAELQHILLHEFEHARKGHSLDLLLAEIQRILLWFNPFAWMHQRLVQENLEYLADRAVLDHGFERKYYQVSLLKTVMRTNEPPLTNSFAQSLLKKRIKMMNRKPSNYWVAGKYACLLATLYLSSAFVAPYKSKIVVAVPEAMQPVVDALMTETETTKGVPQAETPSPILPEKVVEPVAQEARVPQSDTASATKSKWTQMKGDTLFWTIPATATWDEISVIKGDFNKFGAKMSINELKYDPMQQFITSIVVHTISGGGGSSGTGNNSSDDAYSPIKGYSGYVLGGGVGLGQLPPEPLLSRYNQNYQEALALKKAHESEYVEDKLMKEFDEKGIQMGRASYPSAFFEGKNQAEKLEKLGVGKSIDNKLQITGRNMGAVFYLDGQLSSMQELNTLLFDKVKQIVIGEDRQDKKYIMIYTN</sequence>
<dbReference type="EMBL" id="WHLY01000002">
    <property type="protein sequence ID" value="MPR32959.1"/>
    <property type="molecule type" value="Genomic_DNA"/>
</dbReference>
<keyword evidence="1" id="KW-0472">Membrane</keyword>
<dbReference type="PANTHER" id="PTHR34978:SF3">
    <property type="entry name" value="SLR0241 PROTEIN"/>
    <property type="match status" value="1"/>
</dbReference>
<accession>A0A7C9BP54</accession>
<dbReference type="Proteomes" id="UP000479293">
    <property type="component" value="Unassembled WGS sequence"/>
</dbReference>
<name>A0A7C9BP54_9BACT</name>
<feature type="transmembrane region" description="Helical" evidence="1">
    <location>
        <begin position="35"/>
        <end position="55"/>
    </location>
</feature>
<feature type="transmembrane region" description="Helical" evidence="1">
    <location>
        <begin position="275"/>
        <end position="298"/>
    </location>
</feature>
<evidence type="ECO:0000313" key="3">
    <source>
        <dbReference type="EMBL" id="MPR32959.1"/>
    </source>
</evidence>
<evidence type="ECO:0000256" key="1">
    <source>
        <dbReference type="SAM" id="Phobius"/>
    </source>
</evidence>
<evidence type="ECO:0000259" key="2">
    <source>
        <dbReference type="Pfam" id="PF05569"/>
    </source>
</evidence>
<dbReference type="CDD" id="cd07341">
    <property type="entry name" value="M56_BlaR1_MecR1_like"/>
    <property type="match status" value="1"/>
</dbReference>
<evidence type="ECO:0000313" key="4">
    <source>
        <dbReference type="Proteomes" id="UP000479293"/>
    </source>
</evidence>
<keyword evidence="1" id="KW-0812">Transmembrane</keyword>
<dbReference type="PANTHER" id="PTHR34978">
    <property type="entry name" value="POSSIBLE SENSOR-TRANSDUCER PROTEIN BLAR"/>
    <property type="match status" value="1"/>
</dbReference>